<evidence type="ECO:0000256" key="5">
    <source>
        <dbReference type="ARBA" id="ARBA00023054"/>
    </source>
</evidence>
<sequence length="166" mass="18108">MSGGFQSGISKSRGRMDSEGQKVSNPSAMLAGLVSKRKKLQEELRNIENQVYELETSYLQDSNQCGSVLKGFEGFLSSSKSTINLKRSRKFQPEDRLFSLSSVTSPAVEEHIAGREDGRADYGPGRSKGGTTPANGQGKPKKGGRIAIKRPRPANDLDMEDEDDLI</sequence>
<comment type="subcellular location">
    <subcellularLocation>
        <location evidence="1">Nucleus</location>
    </subcellularLocation>
</comment>
<proteinExistence type="inferred from homology"/>
<keyword evidence="10" id="KW-1185">Reference proteome</keyword>
<dbReference type="Pfam" id="PF09340">
    <property type="entry name" value="NuA4"/>
    <property type="match status" value="1"/>
</dbReference>
<dbReference type="PANTHER" id="PTHR13476">
    <property type="entry name" value="CHROMATIN MODIFICATION-RELATED PROTEIN MEAF6"/>
    <property type="match status" value="1"/>
</dbReference>
<dbReference type="InterPro" id="IPR015418">
    <property type="entry name" value="Eaf6"/>
</dbReference>
<dbReference type="GeneID" id="120280083"/>
<evidence type="ECO:0000313" key="10">
    <source>
        <dbReference type="Proteomes" id="UP001515500"/>
    </source>
</evidence>
<comment type="similarity">
    <text evidence="2">Belongs to the EAF6 family.</text>
</comment>
<protein>
    <submittedName>
        <fullName evidence="11">Chromatin modification-related protein MEAF6</fullName>
    </submittedName>
</protein>
<gene>
    <name evidence="11" type="primary">LOC120280083</name>
</gene>
<feature type="compositionally biased region" description="Basic residues" evidence="9">
    <location>
        <begin position="139"/>
        <end position="152"/>
    </location>
</feature>
<evidence type="ECO:0000256" key="3">
    <source>
        <dbReference type="ARBA" id="ARBA00022853"/>
    </source>
</evidence>
<keyword evidence="6" id="KW-0804">Transcription</keyword>
<keyword evidence="7" id="KW-0539">Nucleus</keyword>
<dbReference type="AlphaFoldDB" id="A0AB40CRZ7"/>
<evidence type="ECO:0000256" key="1">
    <source>
        <dbReference type="ARBA" id="ARBA00004123"/>
    </source>
</evidence>
<keyword evidence="4" id="KW-0805">Transcription regulation</keyword>
<evidence type="ECO:0000256" key="2">
    <source>
        <dbReference type="ARBA" id="ARBA00010916"/>
    </source>
</evidence>
<evidence type="ECO:0000313" key="11">
    <source>
        <dbReference type="RefSeq" id="XP_039142746.1"/>
    </source>
</evidence>
<feature type="compositionally biased region" description="Acidic residues" evidence="9">
    <location>
        <begin position="157"/>
        <end position="166"/>
    </location>
</feature>
<evidence type="ECO:0000256" key="7">
    <source>
        <dbReference type="ARBA" id="ARBA00023242"/>
    </source>
</evidence>
<dbReference type="Proteomes" id="UP001515500">
    <property type="component" value="Chromosome 17"/>
</dbReference>
<feature type="region of interest" description="Disordered" evidence="9">
    <location>
        <begin position="102"/>
        <end position="166"/>
    </location>
</feature>
<keyword evidence="5 8" id="KW-0175">Coiled coil</keyword>
<reference evidence="11" key="1">
    <citation type="submission" date="2025-08" db="UniProtKB">
        <authorList>
            <consortium name="RefSeq"/>
        </authorList>
    </citation>
    <scope>IDENTIFICATION</scope>
</reference>
<evidence type="ECO:0000256" key="9">
    <source>
        <dbReference type="SAM" id="MobiDB-lite"/>
    </source>
</evidence>
<dbReference type="RefSeq" id="XP_039142746.1">
    <property type="nucleotide sequence ID" value="XM_039286812.1"/>
</dbReference>
<accession>A0AB40CRZ7</accession>
<evidence type="ECO:0000256" key="8">
    <source>
        <dbReference type="SAM" id="Coils"/>
    </source>
</evidence>
<evidence type="ECO:0000256" key="6">
    <source>
        <dbReference type="ARBA" id="ARBA00023163"/>
    </source>
</evidence>
<evidence type="ECO:0000256" key="4">
    <source>
        <dbReference type="ARBA" id="ARBA00023015"/>
    </source>
</evidence>
<feature type="compositionally biased region" description="Basic and acidic residues" evidence="9">
    <location>
        <begin position="108"/>
        <end position="120"/>
    </location>
</feature>
<dbReference type="GO" id="GO:0005634">
    <property type="term" value="C:nucleus"/>
    <property type="evidence" value="ECO:0007669"/>
    <property type="project" value="UniProtKB-SubCell"/>
</dbReference>
<organism evidence="10 11">
    <name type="scientific">Dioscorea cayennensis subsp. rotundata</name>
    <name type="common">White Guinea yam</name>
    <name type="synonym">Dioscorea rotundata</name>
    <dbReference type="NCBI Taxonomy" id="55577"/>
    <lineage>
        <taxon>Eukaryota</taxon>
        <taxon>Viridiplantae</taxon>
        <taxon>Streptophyta</taxon>
        <taxon>Embryophyta</taxon>
        <taxon>Tracheophyta</taxon>
        <taxon>Spermatophyta</taxon>
        <taxon>Magnoliopsida</taxon>
        <taxon>Liliopsida</taxon>
        <taxon>Dioscoreales</taxon>
        <taxon>Dioscoreaceae</taxon>
        <taxon>Dioscorea</taxon>
    </lineage>
</organism>
<dbReference type="GO" id="GO:0035267">
    <property type="term" value="C:NuA4 histone acetyltransferase complex"/>
    <property type="evidence" value="ECO:0007669"/>
    <property type="project" value="EnsemblPlants"/>
</dbReference>
<keyword evidence="3" id="KW-0156">Chromatin regulator</keyword>
<name>A0AB40CRZ7_DIOCR</name>
<dbReference type="GO" id="GO:0006325">
    <property type="term" value="P:chromatin organization"/>
    <property type="evidence" value="ECO:0007669"/>
    <property type="project" value="UniProtKB-KW"/>
</dbReference>
<feature type="region of interest" description="Disordered" evidence="9">
    <location>
        <begin position="1"/>
        <end position="28"/>
    </location>
</feature>
<feature type="coiled-coil region" evidence="8">
    <location>
        <begin position="30"/>
        <end position="57"/>
    </location>
</feature>